<dbReference type="SUPFAM" id="SSF53098">
    <property type="entry name" value="Ribonuclease H-like"/>
    <property type="match status" value="1"/>
</dbReference>
<reference evidence="3" key="2">
    <citation type="journal article" date="2024" name="Plant">
        <title>Genomic evolution and insights into agronomic trait innovations of Sesamum species.</title>
        <authorList>
            <person name="Miao H."/>
            <person name="Wang L."/>
            <person name="Qu L."/>
            <person name="Liu H."/>
            <person name="Sun Y."/>
            <person name="Le M."/>
            <person name="Wang Q."/>
            <person name="Wei S."/>
            <person name="Zheng Y."/>
            <person name="Lin W."/>
            <person name="Duan Y."/>
            <person name="Cao H."/>
            <person name="Xiong S."/>
            <person name="Wang X."/>
            <person name="Wei L."/>
            <person name="Li C."/>
            <person name="Ma Q."/>
            <person name="Ju M."/>
            <person name="Zhao R."/>
            <person name="Li G."/>
            <person name="Mu C."/>
            <person name="Tian Q."/>
            <person name="Mei H."/>
            <person name="Zhang T."/>
            <person name="Gao T."/>
            <person name="Zhang H."/>
        </authorList>
    </citation>
    <scope>NUCLEOTIDE SEQUENCE</scope>
    <source>
        <strain evidence="3">3651</strain>
    </source>
</reference>
<comment type="caution">
    <text evidence="3">The sequence shown here is derived from an EMBL/GenBank/DDBJ whole genome shotgun (WGS) entry which is preliminary data.</text>
</comment>
<protein>
    <recommendedName>
        <fullName evidence="2">Integrase catalytic domain-containing protein</fullName>
    </recommendedName>
</protein>
<dbReference type="PROSITE" id="PS50994">
    <property type="entry name" value="INTEGRASE"/>
    <property type="match status" value="1"/>
</dbReference>
<dbReference type="GO" id="GO:0015074">
    <property type="term" value="P:DNA integration"/>
    <property type="evidence" value="ECO:0007669"/>
    <property type="project" value="InterPro"/>
</dbReference>
<dbReference type="InterPro" id="IPR039537">
    <property type="entry name" value="Retrotran_Ty1/copia-like"/>
</dbReference>
<sequence length="354" mass="39733">MPGSPDQNGVAERRNRTLLDMVRSMMAGSRLPKFFWTEALKTIVYILNRVPTKVVSKTPFELFKGWKPSLRHDDLISGSDKRLTIRSDVNHSESQPSTSSNGLIVVVHNTRTVQTRVKQPIQTVPQYDDHEPVDPVVPHIPENVEQPVEQQAPPENVDATLRRSTWIKRSSIPSDYMMLEFESGPKVGVRGELSSSVNQQPRLTTSPKVALEVADDVAAKENGHNATRMENRKDFNNCAFYENGFVMVVGDRWVRNGGGQKFRNFHSINILANSFDGRTEEGPEGLDSDEEEQIPKTFNFSAFLTVVERVLDEGDVESSQAIQFLKQRWESKYGGGSTRAYRRRAPCSGAGGRS</sequence>
<dbReference type="InterPro" id="IPR036397">
    <property type="entry name" value="RNaseH_sf"/>
</dbReference>
<dbReference type="Proteomes" id="UP001293254">
    <property type="component" value="Unassembled WGS sequence"/>
</dbReference>
<dbReference type="AlphaFoldDB" id="A0AAE1Y796"/>
<gene>
    <name evidence="3" type="ORF">Salat_1658300</name>
</gene>
<dbReference type="PANTHER" id="PTHR42648">
    <property type="entry name" value="TRANSPOSASE, PUTATIVE-RELATED"/>
    <property type="match status" value="1"/>
</dbReference>
<organism evidence="3 4">
    <name type="scientific">Sesamum alatum</name>
    <dbReference type="NCBI Taxonomy" id="300844"/>
    <lineage>
        <taxon>Eukaryota</taxon>
        <taxon>Viridiplantae</taxon>
        <taxon>Streptophyta</taxon>
        <taxon>Embryophyta</taxon>
        <taxon>Tracheophyta</taxon>
        <taxon>Spermatophyta</taxon>
        <taxon>Magnoliopsida</taxon>
        <taxon>eudicotyledons</taxon>
        <taxon>Gunneridae</taxon>
        <taxon>Pentapetalae</taxon>
        <taxon>asterids</taxon>
        <taxon>lamiids</taxon>
        <taxon>Lamiales</taxon>
        <taxon>Pedaliaceae</taxon>
        <taxon>Sesamum</taxon>
    </lineage>
</organism>
<dbReference type="InterPro" id="IPR001584">
    <property type="entry name" value="Integrase_cat-core"/>
</dbReference>
<feature type="region of interest" description="Disordered" evidence="1">
    <location>
        <begin position="334"/>
        <end position="354"/>
    </location>
</feature>
<proteinExistence type="predicted"/>
<keyword evidence="4" id="KW-1185">Reference proteome</keyword>
<evidence type="ECO:0000259" key="2">
    <source>
        <dbReference type="PROSITE" id="PS50994"/>
    </source>
</evidence>
<accession>A0AAE1Y796</accession>
<dbReference type="InterPro" id="IPR012337">
    <property type="entry name" value="RNaseH-like_sf"/>
</dbReference>
<dbReference type="PANTHER" id="PTHR42648:SF28">
    <property type="entry name" value="TRANSPOSON-ENCODED PROTEIN WITH RIBONUCLEASE H-LIKE AND RETROVIRUS ZINC FINGER-LIKE DOMAINS"/>
    <property type="match status" value="1"/>
</dbReference>
<name>A0AAE1Y796_9LAMI</name>
<dbReference type="EMBL" id="JACGWO010000006">
    <property type="protein sequence ID" value="KAK4424647.1"/>
    <property type="molecule type" value="Genomic_DNA"/>
</dbReference>
<evidence type="ECO:0000313" key="4">
    <source>
        <dbReference type="Proteomes" id="UP001293254"/>
    </source>
</evidence>
<evidence type="ECO:0000256" key="1">
    <source>
        <dbReference type="SAM" id="MobiDB-lite"/>
    </source>
</evidence>
<dbReference type="GO" id="GO:0003676">
    <property type="term" value="F:nucleic acid binding"/>
    <property type="evidence" value="ECO:0007669"/>
    <property type="project" value="InterPro"/>
</dbReference>
<feature type="domain" description="Integrase catalytic" evidence="2">
    <location>
        <begin position="1"/>
        <end position="67"/>
    </location>
</feature>
<reference evidence="3" key="1">
    <citation type="submission" date="2020-06" db="EMBL/GenBank/DDBJ databases">
        <authorList>
            <person name="Li T."/>
            <person name="Hu X."/>
            <person name="Zhang T."/>
            <person name="Song X."/>
            <person name="Zhang H."/>
            <person name="Dai N."/>
            <person name="Sheng W."/>
            <person name="Hou X."/>
            <person name="Wei L."/>
        </authorList>
    </citation>
    <scope>NUCLEOTIDE SEQUENCE</scope>
    <source>
        <strain evidence="3">3651</strain>
        <tissue evidence="3">Leaf</tissue>
    </source>
</reference>
<evidence type="ECO:0000313" key="3">
    <source>
        <dbReference type="EMBL" id="KAK4424647.1"/>
    </source>
</evidence>
<dbReference type="Gene3D" id="3.30.420.10">
    <property type="entry name" value="Ribonuclease H-like superfamily/Ribonuclease H"/>
    <property type="match status" value="1"/>
</dbReference>